<reference evidence="2" key="1">
    <citation type="submission" date="2021-02" db="EMBL/GenBank/DDBJ databases">
        <authorList>
            <person name="Nowell W R."/>
        </authorList>
    </citation>
    <scope>NUCLEOTIDE SEQUENCE</scope>
</reference>
<dbReference type="InterPro" id="IPR018247">
    <property type="entry name" value="EF_Hand_1_Ca_BS"/>
</dbReference>
<evidence type="ECO:0000313" key="2">
    <source>
        <dbReference type="EMBL" id="CAF1502479.1"/>
    </source>
</evidence>
<evidence type="ECO:0000256" key="1">
    <source>
        <dbReference type="SAM" id="MobiDB-lite"/>
    </source>
</evidence>
<dbReference type="Proteomes" id="UP000663844">
    <property type="component" value="Unassembled WGS sequence"/>
</dbReference>
<protein>
    <submittedName>
        <fullName evidence="2">Uncharacterized protein</fullName>
    </submittedName>
</protein>
<feature type="region of interest" description="Disordered" evidence="1">
    <location>
        <begin position="86"/>
        <end position="122"/>
    </location>
</feature>
<gene>
    <name evidence="2" type="ORF">JYZ213_LOCUS43563</name>
    <name evidence="3" type="ORF">OXD698_LOCUS33575</name>
</gene>
<dbReference type="EMBL" id="CAJOAZ010004631">
    <property type="protein sequence ID" value="CAF4068526.1"/>
    <property type="molecule type" value="Genomic_DNA"/>
</dbReference>
<name>A0A815T704_9BILA</name>
<dbReference type="AlphaFoldDB" id="A0A815T704"/>
<dbReference type="Proteomes" id="UP000663845">
    <property type="component" value="Unassembled WGS sequence"/>
</dbReference>
<dbReference type="EMBL" id="CAJNOG010002378">
    <property type="protein sequence ID" value="CAF1502479.1"/>
    <property type="molecule type" value="Genomic_DNA"/>
</dbReference>
<accession>A0A815T704</accession>
<dbReference type="PROSITE" id="PS00018">
    <property type="entry name" value="EF_HAND_1"/>
    <property type="match status" value="1"/>
</dbReference>
<sequence>MSDANENEKEINRFHDIHHAYNYDDLDEDDDDNIDFDDLYTDFYQNENKNEIPVEPINDNESNSIDVAAVEEQRLSQKLSQLSASNQNKQLNEHKEQEEEEEQNDLNQSSSTVSKKKRSSSTSTTIKKMKLTLVDVSDNDMPRYLSKTKGTFDTQINNLLYSKAASNSHIDIEQLRQIAVLLHKIGLHQLYISLWETYLRSGTGTLKDSVEQTEQSSSSSSLNLLLWPQEVKTSMIEHRYTTLEINQIDHDTCLNYVQYKIQQFHDLNTHCEMQLEERKRQLTDKFTEEIEEIIKKFVEDYGISIHRIPIDGEIATIEYNYNDRLFELDFHRENPHPYQMEVFQKLSQEKLNKETTRMEVNILKQRIVHKHLPSSFESLKIPVPIQLDNIRDEHIRQRLTQQCTQLFERTKSDMMMIYIQTAEAKFDEYRKKFDTNMANYEDNQRSGVTHRKLSQSMLKILNERFKSINEYMTKLYRLKIDFFVKAPMVKN</sequence>
<proteinExistence type="predicted"/>
<evidence type="ECO:0000313" key="4">
    <source>
        <dbReference type="Proteomes" id="UP000663845"/>
    </source>
</evidence>
<evidence type="ECO:0000313" key="3">
    <source>
        <dbReference type="EMBL" id="CAF4068526.1"/>
    </source>
</evidence>
<comment type="caution">
    <text evidence="2">The sequence shown here is derived from an EMBL/GenBank/DDBJ whole genome shotgun (WGS) entry which is preliminary data.</text>
</comment>
<organism evidence="2 4">
    <name type="scientific">Adineta steineri</name>
    <dbReference type="NCBI Taxonomy" id="433720"/>
    <lineage>
        <taxon>Eukaryota</taxon>
        <taxon>Metazoa</taxon>
        <taxon>Spiralia</taxon>
        <taxon>Gnathifera</taxon>
        <taxon>Rotifera</taxon>
        <taxon>Eurotatoria</taxon>
        <taxon>Bdelloidea</taxon>
        <taxon>Adinetida</taxon>
        <taxon>Adinetidae</taxon>
        <taxon>Adineta</taxon>
    </lineage>
</organism>